<dbReference type="Gene3D" id="3.90.550.10">
    <property type="entry name" value="Spore Coat Polysaccharide Biosynthesis Protein SpsA, Chain A"/>
    <property type="match status" value="1"/>
</dbReference>
<feature type="domain" description="Glycosyltransferase 2-like" evidence="4">
    <location>
        <begin position="6"/>
        <end position="123"/>
    </location>
</feature>
<dbReference type="STRING" id="1797737.A2196_00945"/>
<name>A0A1F5HAW7_9BACT</name>
<dbReference type="InterPro" id="IPR029044">
    <property type="entry name" value="Nucleotide-diphossugar_trans"/>
</dbReference>
<keyword evidence="2" id="KW-0328">Glycosyltransferase</keyword>
<dbReference type="SUPFAM" id="SSF53448">
    <property type="entry name" value="Nucleotide-diphospho-sugar transferases"/>
    <property type="match status" value="1"/>
</dbReference>
<sequence length="306" mass="34284">MAQKISVIIPNFNGCDLLAKNLPSVIKHCPNCQIIVVDDASADDSVNFINKNFKKIKLIQLPKNKGFAYAANAGIKAADGNLVLLLNSDVAPRADFLKPALSLFAHDKVFAIGLADYSHEKGKIVVRGRGGGVFKKGFLEHFALVAESGETLWVSGGSGLFDKEKFLELGGFDEIFAPFYWEDIDLSFKAWKKGYLCLFEPNSKVNHFHQEGTIKKSKSDFYIRTVSYKNQFLFVWKNISDLLWLIQHLAWFPYHLVKALATLDLAFFIGFLWALSQIPSLVVSCQLSIVNCQLSDREVLNKFAKP</sequence>
<dbReference type="Pfam" id="PF00535">
    <property type="entry name" value="Glycos_transf_2"/>
    <property type="match status" value="1"/>
</dbReference>
<evidence type="ECO:0000313" key="6">
    <source>
        <dbReference type="Proteomes" id="UP000176751"/>
    </source>
</evidence>
<dbReference type="GO" id="GO:0016757">
    <property type="term" value="F:glycosyltransferase activity"/>
    <property type="evidence" value="ECO:0007669"/>
    <property type="project" value="UniProtKB-KW"/>
</dbReference>
<evidence type="ECO:0000256" key="1">
    <source>
        <dbReference type="ARBA" id="ARBA00006739"/>
    </source>
</evidence>
<evidence type="ECO:0000313" key="5">
    <source>
        <dbReference type="EMBL" id="OGE01261.1"/>
    </source>
</evidence>
<evidence type="ECO:0000256" key="3">
    <source>
        <dbReference type="ARBA" id="ARBA00022679"/>
    </source>
</evidence>
<dbReference type="PANTHER" id="PTHR43179">
    <property type="entry name" value="RHAMNOSYLTRANSFERASE WBBL"/>
    <property type="match status" value="1"/>
</dbReference>
<dbReference type="CDD" id="cd04186">
    <property type="entry name" value="GT_2_like_c"/>
    <property type="match status" value="1"/>
</dbReference>
<comment type="similarity">
    <text evidence="1">Belongs to the glycosyltransferase 2 family.</text>
</comment>
<dbReference type="InterPro" id="IPR001173">
    <property type="entry name" value="Glyco_trans_2-like"/>
</dbReference>
<accession>A0A1F5HAW7</accession>
<gene>
    <name evidence="5" type="ORF">A2196_00945</name>
</gene>
<dbReference type="PANTHER" id="PTHR43179:SF12">
    <property type="entry name" value="GALACTOFURANOSYLTRANSFERASE GLFT2"/>
    <property type="match status" value="1"/>
</dbReference>
<evidence type="ECO:0000259" key="4">
    <source>
        <dbReference type="Pfam" id="PF00535"/>
    </source>
</evidence>
<reference evidence="5 6" key="1">
    <citation type="journal article" date="2016" name="Nat. Commun.">
        <title>Thousands of microbial genomes shed light on interconnected biogeochemical processes in an aquifer system.</title>
        <authorList>
            <person name="Anantharaman K."/>
            <person name="Brown C.T."/>
            <person name="Hug L.A."/>
            <person name="Sharon I."/>
            <person name="Castelle C.J."/>
            <person name="Probst A.J."/>
            <person name="Thomas B.C."/>
            <person name="Singh A."/>
            <person name="Wilkins M.J."/>
            <person name="Karaoz U."/>
            <person name="Brodie E.L."/>
            <person name="Williams K.H."/>
            <person name="Hubbard S.S."/>
            <person name="Banfield J.F."/>
        </authorList>
    </citation>
    <scope>NUCLEOTIDE SEQUENCE [LARGE SCALE GENOMIC DNA]</scope>
</reference>
<keyword evidence="3" id="KW-0808">Transferase</keyword>
<evidence type="ECO:0000256" key="2">
    <source>
        <dbReference type="ARBA" id="ARBA00022676"/>
    </source>
</evidence>
<comment type="caution">
    <text evidence="5">The sequence shown here is derived from an EMBL/GenBank/DDBJ whole genome shotgun (WGS) entry which is preliminary data.</text>
</comment>
<dbReference type="EMBL" id="MFCA01000029">
    <property type="protein sequence ID" value="OGE01261.1"/>
    <property type="molecule type" value="Genomic_DNA"/>
</dbReference>
<proteinExistence type="inferred from homology"/>
<protein>
    <recommendedName>
        <fullName evidence="4">Glycosyltransferase 2-like domain-containing protein</fullName>
    </recommendedName>
</protein>
<dbReference type="AlphaFoldDB" id="A0A1F5HAW7"/>
<dbReference type="Proteomes" id="UP000176751">
    <property type="component" value="Unassembled WGS sequence"/>
</dbReference>
<organism evidence="5 6">
    <name type="scientific">Candidatus Curtissbacteria bacterium RIFOXYA1_FULL_41_14</name>
    <dbReference type="NCBI Taxonomy" id="1797737"/>
    <lineage>
        <taxon>Bacteria</taxon>
        <taxon>Candidatus Curtissiibacteriota</taxon>
    </lineage>
</organism>